<evidence type="ECO:0000256" key="16">
    <source>
        <dbReference type="SAM" id="SignalP"/>
    </source>
</evidence>
<dbReference type="Gene3D" id="2.70.50.70">
    <property type="match status" value="1"/>
</dbReference>
<keyword evidence="5 16" id="KW-0732">Signal</keyword>
<evidence type="ECO:0000256" key="7">
    <source>
        <dbReference type="ARBA" id="ARBA00023002"/>
    </source>
</evidence>
<evidence type="ECO:0000256" key="5">
    <source>
        <dbReference type="ARBA" id="ARBA00022729"/>
    </source>
</evidence>
<reference evidence="18" key="1">
    <citation type="journal article" date="2021" name="Nat. Commun.">
        <title>Genetic determinants of endophytism in the Arabidopsis root mycobiome.</title>
        <authorList>
            <person name="Mesny F."/>
            <person name="Miyauchi S."/>
            <person name="Thiergart T."/>
            <person name="Pickel B."/>
            <person name="Atanasova L."/>
            <person name="Karlsson M."/>
            <person name="Huettel B."/>
            <person name="Barry K.W."/>
            <person name="Haridas S."/>
            <person name="Chen C."/>
            <person name="Bauer D."/>
            <person name="Andreopoulos W."/>
            <person name="Pangilinan J."/>
            <person name="LaButti K."/>
            <person name="Riley R."/>
            <person name="Lipzen A."/>
            <person name="Clum A."/>
            <person name="Drula E."/>
            <person name="Henrissat B."/>
            <person name="Kohler A."/>
            <person name="Grigoriev I.V."/>
            <person name="Martin F.M."/>
            <person name="Hacquard S."/>
        </authorList>
    </citation>
    <scope>NUCLEOTIDE SEQUENCE</scope>
    <source>
        <strain evidence="18">MPI-CAGE-CH-0235</strain>
    </source>
</reference>
<comment type="caution">
    <text evidence="18">The sequence shown here is derived from an EMBL/GenBank/DDBJ whole genome shotgun (WGS) entry which is preliminary data.</text>
</comment>
<evidence type="ECO:0000256" key="14">
    <source>
        <dbReference type="ARBA" id="ARBA00045077"/>
    </source>
</evidence>
<keyword evidence="6" id="KW-0136">Cellulose degradation</keyword>
<dbReference type="GO" id="GO:0046872">
    <property type="term" value="F:metal ion binding"/>
    <property type="evidence" value="ECO:0007669"/>
    <property type="project" value="UniProtKB-KW"/>
</dbReference>
<dbReference type="Pfam" id="PF03443">
    <property type="entry name" value="AA9"/>
    <property type="match status" value="1"/>
</dbReference>
<name>A0A8K0SKI1_9HYPO</name>
<evidence type="ECO:0000256" key="10">
    <source>
        <dbReference type="ARBA" id="ARBA00023157"/>
    </source>
</evidence>
<keyword evidence="11" id="KW-0119">Carbohydrate metabolism</keyword>
<evidence type="ECO:0000313" key="18">
    <source>
        <dbReference type="EMBL" id="KAH7312742.1"/>
    </source>
</evidence>
<evidence type="ECO:0000256" key="3">
    <source>
        <dbReference type="ARBA" id="ARBA00022525"/>
    </source>
</evidence>
<dbReference type="EC" id="1.14.99.56" evidence="15"/>
<dbReference type="AlphaFoldDB" id="A0A8K0SKI1"/>
<evidence type="ECO:0000256" key="1">
    <source>
        <dbReference type="ARBA" id="ARBA00001973"/>
    </source>
</evidence>
<keyword evidence="12" id="KW-0624">Polysaccharide degradation</keyword>
<evidence type="ECO:0000256" key="2">
    <source>
        <dbReference type="ARBA" id="ARBA00004613"/>
    </source>
</evidence>
<dbReference type="PANTHER" id="PTHR33353:SF10">
    <property type="entry name" value="ENDO-BETA-1,4-GLUCANASE D"/>
    <property type="match status" value="1"/>
</dbReference>
<evidence type="ECO:0000256" key="6">
    <source>
        <dbReference type="ARBA" id="ARBA00023001"/>
    </source>
</evidence>
<comment type="cofactor">
    <cofactor evidence="1">
        <name>Cu(2+)</name>
        <dbReference type="ChEBI" id="CHEBI:29036"/>
    </cofactor>
</comment>
<keyword evidence="9" id="KW-0503">Monooxygenase</keyword>
<sequence>MKSATLLALLAPAAMGHYFFPKTIVNGVRSNDWQYVRETANNPQSGPVEDVSSNLMRCYEKSGRPAAGVQTVAAGSRFGLTSSNSMSHPGPSLWYMARVPDGQDVNSWVPSGNVWFKVDQYGSTPAADPPFESNMSEVYTTIPSNLRPGNYLIRYEHVGLHIAGAPQFYIACAQINVTGGGSASPSSLVSFPGAYSRSDPGLTFVIYGNHNTYPYPGPSVSR</sequence>
<dbReference type="PANTHER" id="PTHR33353">
    <property type="entry name" value="PUTATIVE (AFU_ORTHOLOGUE AFUA_1G12560)-RELATED"/>
    <property type="match status" value="1"/>
</dbReference>
<evidence type="ECO:0000313" key="19">
    <source>
        <dbReference type="Proteomes" id="UP000813444"/>
    </source>
</evidence>
<evidence type="ECO:0000256" key="4">
    <source>
        <dbReference type="ARBA" id="ARBA00022723"/>
    </source>
</evidence>
<feature type="signal peptide" evidence="16">
    <location>
        <begin position="1"/>
        <end position="16"/>
    </location>
</feature>
<keyword evidence="8" id="KW-0186">Copper</keyword>
<dbReference type="EMBL" id="JAGPNK010000010">
    <property type="protein sequence ID" value="KAH7312742.1"/>
    <property type="molecule type" value="Genomic_DNA"/>
</dbReference>
<keyword evidence="19" id="KW-1185">Reference proteome</keyword>
<dbReference type="OrthoDB" id="5271017at2759"/>
<evidence type="ECO:0000256" key="13">
    <source>
        <dbReference type="ARBA" id="ARBA00044502"/>
    </source>
</evidence>
<dbReference type="GO" id="GO:0004497">
    <property type="term" value="F:monooxygenase activity"/>
    <property type="evidence" value="ECO:0007669"/>
    <property type="project" value="UniProtKB-KW"/>
</dbReference>
<accession>A0A8K0SKI1</accession>
<dbReference type="InterPro" id="IPR049892">
    <property type="entry name" value="AA9"/>
</dbReference>
<keyword evidence="7" id="KW-0560">Oxidoreductase</keyword>
<proteinExistence type="inferred from homology"/>
<evidence type="ECO:0000256" key="8">
    <source>
        <dbReference type="ARBA" id="ARBA00023008"/>
    </source>
</evidence>
<evidence type="ECO:0000259" key="17">
    <source>
        <dbReference type="Pfam" id="PF03443"/>
    </source>
</evidence>
<dbReference type="GO" id="GO:0005576">
    <property type="term" value="C:extracellular region"/>
    <property type="evidence" value="ECO:0007669"/>
    <property type="project" value="UniProtKB-SubCell"/>
</dbReference>
<feature type="domain" description="Auxiliary Activity family 9 catalytic" evidence="17">
    <location>
        <begin position="17"/>
        <end position="212"/>
    </location>
</feature>
<keyword evidence="3" id="KW-0964">Secreted</keyword>
<dbReference type="GO" id="GO:0030245">
    <property type="term" value="P:cellulose catabolic process"/>
    <property type="evidence" value="ECO:0007669"/>
    <property type="project" value="UniProtKB-KW"/>
</dbReference>
<keyword evidence="4" id="KW-0479">Metal-binding</keyword>
<dbReference type="Proteomes" id="UP000813444">
    <property type="component" value="Unassembled WGS sequence"/>
</dbReference>
<feature type="chain" id="PRO_5035418508" description="lytic cellulose monooxygenase (C4-dehydrogenating)" evidence="16">
    <location>
        <begin position="17"/>
        <end position="222"/>
    </location>
</feature>
<organism evidence="18 19">
    <name type="scientific">Stachybotrys elegans</name>
    <dbReference type="NCBI Taxonomy" id="80388"/>
    <lineage>
        <taxon>Eukaryota</taxon>
        <taxon>Fungi</taxon>
        <taxon>Dikarya</taxon>
        <taxon>Ascomycota</taxon>
        <taxon>Pezizomycotina</taxon>
        <taxon>Sordariomycetes</taxon>
        <taxon>Hypocreomycetidae</taxon>
        <taxon>Hypocreales</taxon>
        <taxon>Stachybotryaceae</taxon>
        <taxon>Stachybotrys</taxon>
    </lineage>
</organism>
<evidence type="ECO:0000256" key="11">
    <source>
        <dbReference type="ARBA" id="ARBA00023277"/>
    </source>
</evidence>
<evidence type="ECO:0000256" key="9">
    <source>
        <dbReference type="ARBA" id="ARBA00023033"/>
    </source>
</evidence>
<protein>
    <recommendedName>
        <fullName evidence="15">lytic cellulose monooxygenase (C4-dehydrogenating)</fullName>
        <ecNumber evidence="15">1.14.99.56</ecNumber>
    </recommendedName>
</protein>
<dbReference type="CDD" id="cd21175">
    <property type="entry name" value="LPMO_AA9"/>
    <property type="match status" value="1"/>
</dbReference>
<gene>
    <name evidence="18" type="ORF">B0I35DRAFT_452538</name>
</gene>
<comment type="similarity">
    <text evidence="13">Belongs to the polysaccharide monooxygenase AA9 family.</text>
</comment>
<comment type="catalytic activity">
    <reaction evidence="14">
        <text>[(1-&gt;4)-beta-D-glucosyl]n+m + reduced acceptor + O2 = 4-dehydro-beta-D-glucosyl-[(1-&gt;4)-beta-D-glucosyl]n-1 + [(1-&gt;4)-beta-D-glucosyl]m + acceptor + H2O.</text>
        <dbReference type="EC" id="1.14.99.56"/>
    </reaction>
</comment>
<evidence type="ECO:0000256" key="15">
    <source>
        <dbReference type="ARBA" id="ARBA00047174"/>
    </source>
</evidence>
<keyword evidence="10" id="KW-1015">Disulfide bond</keyword>
<comment type="subcellular location">
    <subcellularLocation>
        <location evidence="2">Secreted</location>
    </subcellularLocation>
</comment>
<evidence type="ECO:0000256" key="12">
    <source>
        <dbReference type="ARBA" id="ARBA00023326"/>
    </source>
</evidence>
<dbReference type="InterPro" id="IPR005103">
    <property type="entry name" value="AA9_LPMO"/>
</dbReference>